<dbReference type="EMBL" id="FOLE01000003">
    <property type="protein sequence ID" value="SFC18755.1"/>
    <property type="molecule type" value="Genomic_DNA"/>
</dbReference>
<sequence length="193" mass="21537">MNNARAEKFLEYLNEKLGIRAEVLGIETEDGDVILVAQCLNYPNKGFVTAITYGLSEASHPEWDEAGLKPELMLTVPSAQIEWPLAMAHLIEAHRHSNNFAIGSLFDIGGTIHPESEMEGFVVFNSATTKPEDFLNIELGENDRVALFGLYPIYVGEIELLHKIGMRKMFSLPEFQLLSITRPDLSKIYPVGS</sequence>
<evidence type="ECO:0000313" key="3">
    <source>
        <dbReference type="Proteomes" id="UP000199514"/>
    </source>
</evidence>
<dbReference type="Pfam" id="PF05076">
    <property type="entry name" value="SUFU"/>
    <property type="match status" value="1"/>
</dbReference>
<name>A0A1I1H4U2_9BACT</name>
<evidence type="ECO:0000313" key="2">
    <source>
        <dbReference type="EMBL" id="SFC18755.1"/>
    </source>
</evidence>
<protein>
    <submittedName>
        <fullName evidence="2">Suppressor of fused protein (SUFU)</fullName>
    </submittedName>
</protein>
<accession>A0A1I1H4U2</accession>
<dbReference type="RefSeq" id="WP_091510117.1">
    <property type="nucleotide sequence ID" value="NZ_FOLE01000003.1"/>
</dbReference>
<dbReference type="Proteomes" id="UP000199514">
    <property type="component" value="Unassembled WGS sequence"/>
</dbReference>
<feature type="domain" description="Suppressor of fused-like" evidence="1">
    <location>
        <begin position="36"/>
        <end position="174"/>
    </location>
</feature>
<dbReference type="STRING" id="927664.SAMN05421780_103204"/>
<organism evidence="2 3">
    <name type="scientific">Flexibacter flexilis DSM 6793</name>
    <dbReference type="NCBI Taxonomy" id="927664"/>
    <lineage>
        <taxon>Bacteria</taxon>
        <taxon>Pseudomonadati</taxon>
        <taxon>Bacteroidota</taxon>
        <taxon>Cytophagia</taxon>
        <taxon>Cytophagales</taxon>
        <taxon>Flexibacteraceae</taxon>
        <taxon>Flexibacter</taxon>
    </lineage>
</organism>
<gene>
    <name evidence="2" type="ORF">SAMN05421780_103204</name>
</gene>
<proteinExistence type="predicted"/>
<keyword evidence="3" id="KW-1185">Reference proteome</keyword>
<dbReference type="InterPro" id="IPR020941">
    <property type="entry name" value="SUFU-like_domain"/>
</dbReference>
<reference evidence="2 3" key="1">
    <citation type="submission" date="2016-10" db="EMBL/GenBank/DDBJ databases">
        <authorList>
            <person name="de Groot N.N."/>
        </authorList>
    </citation>
    <scope>NUCLEOTIDE SEQUENCE [LARGE SCALE GENOMIC DNA]</scope>
    <source>
        <strain evidence="2 3">DSM 6793</strain>
    </source>
</reference>
<evidence type="ECO:0000259" key="1">
    <source>
        <dbReference type="Pfam" id="PF05076"/>
    </source>
</evidence>
<dbReference type="OrthoDB" id="2902204at2"/>
<dbReference type="AlphaFoldDB" id="A0A1I1H4U2"/>